<name>A0A8H4Q2C5_9HYPO</name>
<feature type="signal peptide" evidence="2">
    <location>
        <begin position="1"/>
        <end position="19"/>
    </location>
</feature>
<feature type="compositionally biased region" description="Acidic residues" evidence="1">
    <location>
        <begin position="177"/>
        <end position="186"/>
    </location>
</feature>
<feature type="region of interest" description="Disordered" evidence="1">
    <location>
        <begin position="350"/>
        <end position="426"/>
    </location>
</feature>
<sequence>MKTSTSTILIALLASGALSAPATHQNPGSFMVRRDLQNKKDLTEALGDAAKNEDGLLGKVLKGLIPLVGNLVDKVSDLTKRIGNNVDNKDLLPEVLGGVTDLLSKKTEGEKAKKHMVKDYAEELATKSHHHHHHHQPTHTKKYHQTSTSSGDPEATNVDDEDSPKPHSHRAKKAKDDDDDDDDDDNTNSRRSIMMEDEDLFKRAESLESSDASKIGKLLSKIKKGKDKKEKENKTSDESDHEGKGKHSHKKGGDDSKRGRKHKHDQSDESEDTSSDALSGDLEKRSEMAPGSLRDFLARALALFDEEHSKTIKPVLATPTTDATLTRTPTSIETLTTSTRTAQLTTHKPTLTHTTHHHEPTRAIDNKEIDDDSVDDDDEEEVNEVKPNEKPSCNHDHDHTVHEVMNRNHPKQNNGTRRVVTEGARR</sequence>
<dbReference type="OrthoDB" id="10676022at2759"/>
<feature type="compositionally biased region" description="Basic and acidic residues" evidence="1">
    <location>
        <begin position="227"/>
        <end position="257"/>
    </location>
</feature>
<accession>A0A8H4Q2C5</accession>
<feature type="region of interest" description="Disordered" evidence="1">
    <location>
        <begin position="125"/>
        <end position="290"/>
    </location>
</feature>
<feature type="compositionally biased region" description="Basic and acidic residues" evidence="1">
    <location>
        <begin position="383"/>
        <end position="406"/>
    </location>
</feature>
<organism evidence="3 4">
    <name type="scientific">Ophiocordyceps camponoti-floridani</name>
    <dbReference type="NCBI Taxonomy" id="2030778"/>
    <lineage>
        <taxon>Eukaryota</taxon>
        <taxon>Fungi</taxon>
        <taxon>Dikarya</taxon>
        <taxon>Ascomycota</taxon>
        <taxon>Pezizomycotina</taxon>
        <taxon>Sordariomycetes</taxon>
        <taxon>Hypocreomycetidae</taxon>
        <taxon>Hypocreales</taxon>
        <taxon>Ophiocordycipitaceae</taxon>
        <taxon>Ophiocordyceps</taxon>
    </lineage>
</organism>
<protein>
    <submittedName>
        <fullName evidence="3">Uncharacterized protein</fullName>
    </submittedName>
</protein>
<keyword evidence="4" id="KW-1185">Reference proteome</keyword>
<evidence type="ECO:0000313" key="4">
    <source>
        <dbReference type="Proteomes" id="UP000562929"/>
    </source>
</evidence>
<reference evidence="3 4" key="1">
    <citation type="journal article" date="2020" name="G3 (Bethesda)">
        <title>Genetic Underpinnings of Host Manipulation by Ophiocordyceps as Revealed by Comparative Transcriptomics.</title>
        <authorList>
            <person name="Will I."/>
            <person name="Das B."/>
            <person name="Trinh T."/>
            <person name="Brachmann A."/>
            <person name="Ohm R.A."/>
            <person name="de Bekker C."/>
        </authorList>
    </citation>
    <scope>NUCLEOTIDE SEQUENCE [LARGE SCALE GENOMIC DNA]</scope>
    <source>
        <strain evidence="3 4">EC05</strain>
    </source>
</reference>
<comment type="caution">
    <text evidence="3">The sequence shown here is derived from an EMBL/GenBank/DDBJ whole genome shotgun (WGS) entry which is preliminary data.</text>
</comment>
<evidence type="ECO:0000256" key="1">
    <source>
        <dbReference type="SAM" id="MobiDB-lite"/>
    </source>
</evidence>
<feature type="compositionally biased region" description="Acidic residues" evidence="1">
    <location>
        <begin position="368"/>
        <end position="382"/>
    </location>
</feature>
<feature type="compositionally biased region" description="Basic and acidic residues" evidence="1">
    <location>
        <begin position="357"/>
        <end position="367"/>
    </location>
</feature>
<gene>
    <name evidence="3" type="ORF">GQ602_005968</name>
</gene>
<evidence type="ECO:0000313" key="3">
    <source>
        <dbReference type="EMBL" id="KAF4582824.1"/>
    </source>
</evidence>
<feature type="compositionally biased region" description="Basic residues" evidence="1">
    <location>
        <begin position="127"/>
        <end position="144"/>
    </location>
</feature>
<evidence type="ECO:0000256" key="2">
    <source>
        <dbReference type="SAM" id="SignalP"/>
    </source>
</evidence>
<proteinExistence type="predicted"/>
<dbReference type="Proteomes" id="UP000562929">
    <property type="component" value="Unassembled WGS sequence"/>
</dbReference>
<feature type="chain" id="PRO_5033986009" evidence="2">
    <location>
        <begin position="20"/>
        <end position="426"/>
    </location>
</feature>
<keyword evidence="2" id="KW-0732">Signal</keyword>
<dbReference type="AlphaFoldDB" id="A0A8H4Q2C5"/>
<dbReference type="EMBL" id="JAACLJ010000007">
    <property type="protein sequence ID" value="KAF4582824.1"/>
    <property type="molecule type" value="Genomic_DNA"/>
</dbReference>